<organism evidence="1 2">
    <name type="scientific">Dreissena polymorpha</name>
    <name type="common">Zebra mussel</name>
    <name type="synonym">Mytilus polymorpha</name>
    <dbReference type="NCBI Taxonomy" id="45954"/>
    <lineage>
        <taxon>Eukaryota</taxon>
        <taxon>Metazoa</taxon>
        <taxon>Spiralia</taxon>
        <taxon>Lophotrochozoa</taxon>
        <taxon>Mollusca</taxon>
        <taxon>Bivalvia</taxon>
        <taxon>Autobranchia</taxon>
        <taxon>Heteroconchia</taxon>
        <taxon>Euheterodonta</taxon>
        <taxon>Imparidentia</taxon>
        <taxon>Neoheterodontei</taxon>
        <taxon>Myida</taxon>
        <taxon>Dreissenoidea</taxon>
        <taxon>Dreissenidae</taxon>
        <taxon>Dreissena</taxon>
    </lineage>
</organism>
<accession>A0A9D4CU79</accession>
<evidence type="ECO:0000313" key="1">
    <source>
        <dbReference type="EMBL" id="KAH3733558.1"/>
    </source>
</evidence>
<dbReference type="AlphaFoldDB" id="A0A9D4CU79"/>
<dbReference type="Proteomes" id="UP000828390">
    <property type="component" value="Unassembled WGS sequence"/>
</dbReference>
<protein>
    <submittedName>
        <fullName evidence="1">Uncharacterized protein</fullName>
    </submittedName>
</protein>
<reference evidence="1" key="2">
    <citation type="submission" date="2020-11" db="EMBL/GenBank/DDBJ databases">
        <authorList>
            <person name="McCartney M.A."/>
            <person name="Auch B."/>
            <person name="Kono T."/>
            <person name="Mallez S."/>
            <person name="Becker A."/>
            <person name="Gohl D.M."/>
            <person name="Silverstein K.A.T."/>
            <person name="Koren S."/>
            <person name="Bechman K.B."/>
            <person name="Herman A."/>
            <person name="Abrahante J.E."/>
            <person name="Garbe J."/>
        </authorList>
    </citation>
    <scope>NUCLEOTIDE SEQUENCE</scope>
    <source>
        <strain evidence="1">Duluth1</strain>
        <tissue evidence="1">Whole animal</tissue>
    </source>
</reference>
<gene>
    <name evidence="1" type="ORF">DPMN_039987</name>
</gene>
<name>A0A9D4CU79_DREPO</name>
<keyword evidence="2" id="KW-1185">Reference proteome</keyword>
<proteinExistence type="predicted"/>
<reference evidence="1" key="1">
    <citation type="journal article" date="2019" name="bioRxiv">
        <title>The Genome of the Zebra Mussel, Dreissena polymorpha: A Resource for Invasive Species Research.</title>
        <authorList>
            <person name="McCartney M.A."/>
            <person name="Auch B."/>
            <person name="Kono T."/>
            <person name="Mallez S."/>
            <person name="Zhang Y."/>
            <person name="Obille A."/>
            <person name="Becker A."/>
            <person name="Abrahante J.E."/>
            <person name="Garbe J."/>
            <person name="Badalamenti J.P."/>
            <person name="Herman A."/>
            <person name="Mangelson H."/>
            <person name="Liachko I."/>
            <person name="Sullivan S."/>
            <person name="Sone E.D."/>
            <person name="Koren S."/>
            <person name="Silverstein K.A.T."/>
            <person name="Beckman K.B."/>
            <person name="Gohl D.M."/>
        </authorList>
    </citation>
    <scope>NUCLEOTIDE SEQUENCE</scope>
    <source>
        <strain evidence="1">Duluth1</strain>
        <tissue evidence="1">Whole animal</tissue>
    </source>
</reference>
<sequence>MKGSLTNLSVQSCHGFARDVLLFKTSKHVHASLTSNSETDSVTRQTQQLLQSSITDFFRKCVFRDLQCNDTPGVQRGDQTMADLRITWSLKALRTNNEVI</sequence>
<comment type="caution">
    <text evidence="1">The sequence shown here is derived from an EMBL/GenBank/DDBJ whole genome shotgun (WGS) entry which is preliminary data.</text>
</comment>
<dbReference type="EMBL" id="JAIWYP010000011">
    <property type="protein sequence ID" value="KAH3733558.1"/>
    <property type="molecule type" value="Genomic_DNA"/>
</dbReference>
<evidence type="ECO:0000313" key="2">
    <source>
        <dbReference type="Proteomes" id="UP000828390"/>
    </source>
</evidence>